<dbReference type="EMBL" id="BFAV01000162">
    <property type="protein sequence ID" value="GBF35399.1"/>
    <property type="molecule type" value="Genomic_DNA"/>
</dbReference>
<keyword evidence="2" id="KW-1185">Reference proteome</keyword>
<evidence type="ECO:0000313" key="2">
    <source>
        <dbReference type="Proteomes" id="UP000239549"/>
    </source>
</evidence>
<reference evidence="2" key="1">
    <citation type="submission" date="2018-02" db="EMBL/GenBank/DDBJ databases">
        <title>Genome sequence of Desulfocucumis palustris strain NAW-5.</title>
        <authorList>
            <person name="Watanabe M."/>
            <person name="Kojima H."/>
            <person name="Fukui M."/>
        </authorList>
    </citation>
    <scope>NUCLEOTIDE SEQUENCE [LARGE SCALE GENOMIC DNA]</scope>
    <source>
        <strain evidence="2">NAW-5</strain>
    </source>
</reference>
<comment type="caution">
    <text evidence="1">The sequence shown here is derived from an EMBL/GenBank/DDBJ whole genome shotgun (WGS) entry which is preliminary data.</text>
</comment>
<proteinExistence type="predicted"/>
<evidence type="ECO:0000313" key="1">
    <source>
        <dbReference type="EMBL" id="GBF35399.1"/>
    </source>
</evidence>
<organism evidence="1 2">
    <name type="scientific">Desulfocucumis palustris</name>
    <dbReference type="NCBI Taxonomy" id="1898651"/>
    <lineage>
        <taxon>Bacteria</taxon>
        <taxon>Bacillati</taxon>
        <taxon>Bacillota</taxon>
        <taxon>Clostridia</taxon>
        <taxon>Eubacteriales</taxon>
        <taxon>Desulfocucumaceae</taxon>
        <taxon>Desulfocucumis</taxon>
    </lineage>
</organism>
<name>A0A2L2XGB8_9FIRM</name>
<protein>
    <submittedName>
        <fullName evidence="1">Uncharacterized protein</fullName>
    </submittedName>
</protein>
<accession>A0A2L2XGB8</accession>
<sequence>MLAAMATSLFGLAWGERVISLQQVKQLQTYYIAEAGVEYALSRCREDGEWTDGLPRVFNHDFAGGTAVVSAVKETVDGEDITVRVESRAVYQAYKRTVVARVILGPEDAIKVIGWQEKYNVFPKAGGH</sequence>
<dbReference type="AlphaFoldDB" id="A0A2L2XGB8"/>
<dbReference type="Proteomes" id="UP000239549">
    <property type="component" value="Unassembled WGS sequence"/>
</dbReference>
<gene>
    <name evidence="1" type="ORF">DCCM_4522</name>
</gene>